<dbReference type="InterPro" id="IPR003660">
    <property type="entry name" value="HAMP_dom"/>
</dbReference>
<dbReference type="AlphaFoldDB" id="A0A562Q173"/>
<keyword evidence="6" id="KW-1133">Transmembrane helix</keyword>
<dbReference type="PROSITE" id="PS50111">
    <property type="entry name" value="CHEMOTAXIS_TRANSDUC_2"/>
    <property type="match status" value="1"/>
</dbReference>
<reference evidence="10" key="2">
    <citation type="submission" date="2019-07" db="EMBL/GenBank/DDBJ databases">
        <authorList>
            <person name="Whitman W."/>
            <person name="Huntemann M."/>
            <person name="Clum A."/>
            <person name="Pillay M."/>
            <person name="Palaniappan K."/>
            <person name="Varghese N."/>
            <person name="Mikhailova N."/>
            <person name="Stamatis D."/>
            <person name="Reddy T."/>
            <person name="Daum C."/>
            <person name="Shapiro N."/>
            <person name="Ivanova N."/>
            <person name="Kyrpides N."/>
            <person name="Woyke T."/>
        </authorList>
    </citation>
    <scope>NUCLEOTIDE SEQUENCE</scope>
    <source>
        <strain evidence="10">CGMCC 1.10685</strain>
    </source>
</reference>
<evidence type="ECO:0000256" key="4">
    <source>
        <dbReference type="PROSITE-ProRule" id="PRU00284"/>
    </source>
</evidence>
<dbReference type="EMBL" id="CP046904">
    <property type="protein sequence ID" value="QGZ38391.1"/>
    <property type="molecule type" value="Genomic_DNA"/>
</dbReference>
<dbReference type="Gene3D" id="1.10.287.950">
    <property type="entry name" value="Methyl-accepting chemotaxis protein"/>
    <property type="match status" value="1"/>
</dbReference>
<feature type="domain" description="HAMP" evidence="8">
    <location>
        <begin position="337"/>
        <end position="389"/>
    </location>
</feature>
<dbReference type="OrthoDB" id="343520at2"/>
<dbReference type="Pfam" id="PF00672">
    <property type="entry name" value="HAMP"/>
    <property type="match status" value="1"/>
</dbReference>
<evidence type="ECO:0000313" key="10">
    <source>
        <dbReference type="EMBL" id="TWI50066.1"/>
    </source>
</evidence>
<dbReference type="SMART" id="SM00283">
    <property type="entry name" value="MA"/>
    <property type="match status" value="1"/>
</dbReference>
<dbReference type="Pfam" id="PF00015">
    <property type="entry name" value="MCPsignal"/>
    <property type="match status" value="1"/>
</dbReference>
<keyword evidence="2" id="KW-0488">Methylation</keyword>
<sequence>MPLLRPAISLMQRLRLLPKFLLISLVLLLPLLLATGLLMTELHRSVAQTRLERDGLAYLGRLNDIIRLTQHRRAFEHLRLTARQPTDAKALTDQLNRSLETLDTWQRDMGELANLDGFATLRKHAAALRQPAADAKASLALHDAVVAAGTRLARTVADTSRLSLDPEVRTHHLAAAALTTFPEIVDSLAAIAGQGGAFIDTGLWAGNEDAQLNAKAMLARHALEGVPDRYAAIYAAYPPAQAALGGPAAAVPAAVAFMDRTRDEVTNSFNQTSGPAFMKAGLAAVDGLYALRSASAGVLDSLLAERAARDALRRDLVLAIVCIAIALAGWLLAGFYRSFARDIGQLNAAVRAAAGGDLSVRVTSPARDETGALANAFGAMLVTLEALVADVRGSALRMAATADELAGGSADLSAQTGTQAQALSVTVTAMHQLTGAVQHNGRHVQQGAALAQEASAVAHEGGASVAAVVGKMGAIHASAHRIADIIGVIDGIAFQTNILALNAAVEAARAGEQGRGFAVVAGEVRSLAQRSAAAALEIKKLIGDAVTNVEAGSALADTAGNTMEQVVASVRQMADIIARIGTAEAGQRGEIAALDEALSQIDEMNRRNAGLTVQASVGASRIQAESASLNSALSRFRLSGTAVAGCNVRCRTDSPENSAGLAGSHGGREKAPPKQALAPIVRQTKTRHARQKQESVGVR</sequence>
<dbReference type="CDD" id="cd06225">
    <property type="entry name" value="HAMP"/>
    <property type="match status" value="1"/>
</dbReference>
<proteinExistence type="inferred from homology"/>
<dbReference type="GO" id="GO:0004888">
    <property type="term" value="F:transmembrane signaling receptor activity"/>
    <property type="evidence" value="ECO:0007669"/>
    <property type="project" value="TreeGrafter"/>
</dbReference>
<dbReference type="RefSeq" id="WP_145873703.1">
    <property type="nucleotide sequence ID" value="NZ_VLKW01000002.1"/>
</dbReference>
<dbReference type="GO" id="GO:0005886">
    <property type="term" value="C:plasma membrane"/>
    <property type="evidence" value="ECO:0007669"/>
    <property type="project" value="TreeGrafter"/>
</dbReference>
<reference evidence="9 12" key="3">
    <citation type="submission" date="2019-12" db="EMBL/GenBank/DDBJ databases">
        <title>Draft Genome Sequences of Six Type Strains of the Genus Massilia.</title>
        <authorList>
            <person name="Miess H."/>
            <person name="Frediansyah A."/>
            <person name="Goeker M."/>
            <person name="Gross H."/>
        </authorList>
    </citation>
    <scope>NUCLEOTIDE SEQUENCE [LARGE SCALE GENOMIC DNA]</scope>
    <source>
        <strain evidence="9 12">DSM 26639</strain>
    </source>
</reference>
<dbReference type="GO" id="GO:0007165">
    <property type="term" value="P:signal transduction"/>
    <property type="evidence" value="ECO:0007669"/>
    <property type="project" value="UniProtKB-KW"/>
</dbReference>
<dbReference type="Proteomes" id="UP000315112">
    <property type="component" value="Unassembled WGS sequence"/>
</dbReference>
<dbReference type="Proteomes" id="UP000437862">
    <property type="component" value="Chromosome"/>
</dbReference>
<protein>
    <submittedName>
        <fullName evidence="9">HAMP domain-containing protein</fullName>
    </submittedName>
    <submittedName>
        <fullName evidence="10">Methyl-accepting chemotaxis protein</fullName>
    </submittedName>
</protein>
<evidence type="ECO:0000313" key="9">
    <source>
        <dbReference type="EMBL" id="QGZ38391.1"/>
    </source>
</evidence>
<gene>
    <name evidence="9" type="ORF">GO485_04535</name>
    <name evidence="10" type="ORF">IP92_01293</name>
</gene>
<evidence type="ECO:0000256" key="5">
    <source>
        <dbReference type="SAM" id="MobiDB-lite"/>
    </source>
</evidence>
<evidence type="ECO:0000256" key="3">
    <source>
        <dbReference type="ARBA" id="ARBA00029447"/>
    </source>
</evidence>
<name>A0A562Q173_9BURK</name>
<keyword evidence="6" id="KW-0812">Transmembrane</keyword>
<dbReference type="SMART" id="SM00304">
    <property type="entry name" value="HAMP"/>
    <property type="match status" value="1"/>
</dbReference>
<dbReference type="SUPFAM" id="SSF58104">
    <property type="entry name" value="Methyl-accepting chemotaxis protein (MCP) signaling domain"/>
    <property type="match status" value="1"/>
</dbReference>
<dbReference type="PROSITE" id="PS50885">
    <property type="entry name" value="HAMP"/>
    <property type="match status" value="1"/>
</dbReference>
<evidence type="ECO:0000259" key="8">
    <source>
        <dbReference type="PROSITE" id="PS50885"/>
    </source>
</evidence>
<evidence type="ECO:0000313" key="11">
    <source>
        <dbReference type="Proteomes" id="UP000315112"/>
    </source>
</evidence>
<evidence type="ECO:0000259" key="7">
    <source>
        <dbReference type="PROSITE" id="PS50111"/>
    </source>
</evidence>
<dbReference type="EMBL" id="VLKW01000002">
    <property type="protein sequence ID" value="TWI50066.1"/>
    <property type="molecule type" value="Genomic_DNA"/>
</dbReference>
<dbReference type="GO" id="GO:0006935">
    <property type="term" value="P:chemotaxis"/>
    <property type="evidence" value="ECO:0007669"/>
    <property type="project" value="UniProtKB-ARBA"/>
</dbReference>
<reference evidence="10 11" key="1">
    <citation type="journal article" date="2015" name="Stand. Genomic Sci.">
        <title>Genomic Encyclopedia of Bacterial and Archaeal Type Strains, Phase III: the genomes of soil and plant-associated and newly described type strains.</title>
        <authorList>
            <person name="Whitman W.B."/>
            <person name="Woyke T."/>
            <person name="Klenk H.P."/>
            <person name="Zhou Y."/>
            <person name="Lilburn T.G."/>
            <person name="Beck B.J."/>
            <person name="De Vos P."/>
            <person name="Vandamme P."/>
            <person name="Eisen J.A."/>
            <person name="Garrity G."/>
            <person name="Hugenholtz P."/>
            <person name="Kyrpides N.C."/>
        </authorList>
    </citation>
    <scope>NUCLEOTIDE SEQUENCE [LARGE SCALE GENOMIC DNA]</scope>
    <source>
        <strain evidence="10 11">CGMCC 1.10685</strain>
    </source>
</reference>
<dbReference type="InterPro" id="IPR051310">
    <property type="entry name" value="MCP_chemotaxis"/>
</dbReference>
<evidence type="ECO:0000256" key="6">
    <source>
        <dbReference type="SAM" id="Phobius"/>
    </source>
</evidence>
<feature type="transmembrane region" description="Helical" evidence="6">
    <location>
        <begin position="20"/>
        <end position="40"/>
    </location>
</feature>
<organism evidence="10 11">
    <name type="scientific">Pseudoduganella flava</name>
    <dbReference type="NCBI Taxonomy" id="871742"/>
    <lineage>
        <taxon>Bacteria</taxon>
        <taxon>Pseudomonadati</taxon>
        <taxon>Pseudomonadota</taxon>
        <taxon>Betaproteobacteria</taxon>
        <taxon>Burkholderiales</taxon>
        <taxon>Oxalobacteraceae</taxon>
        <taxon>Telluria group</taxon>
        <taxon>Pseudoduganella</taxon>
    </lineage>
</organism>
<evidence type="ECO:0000256" key="1">
    <source>
        <dbReference type="ARBA" id="ARBA00004370"/>
    </source>
</evidence>
<evidence type="ECO:0000256" key="2">
    <source>
        <dbReference type="ARBA" id="ARBA00022481"/>
    </source>
</evidence>
<dbReference type="PANTHER" id="PTHR43531:SF14">
    <property type="entry name" value="METHYL-ACCEPTING CHEMOTAXIS PROTEIN I-RELATED"/>
    <property type="match status" value="1"/>
</dbReference>
<keyword evidence="12" id="KW-1185">Reference proteome</keyword>
<feature type="domain" description="Methyl-accepting transducer" evidence="7">
    <location>
        <begin position="394"/>
        <end position="623"/>
    </location>
</feature>
<dbReference type="FunFam" id="1.10.287.950:FF:000001">
    <property type="entry name" value="Methyl-accepting chemotaxis sensory transducer"/>
    <property type="match status" value="1"/>
</dbReference>
<dbReference type="PANTHER" id="PTHR43531">
    <property type="entry name" value="PROTEIN ICFG"/>
    <property type="match status" value="1"/>
</dbReference>
<comment type="similarity">
    <text evidence="3">Belongs to the methyl-accepting chemotaxis (MCP) protein family.</text>
</comment>
<accession>A0A562Q173</accession>
<feature type="region of interest" description="Disordered" evidence="5">
    <location>
        <begin position="653"/>
        <end position="699"/>
    </location>
</feature>
<keyword evidence="4" id="KW-0807">Transducer</keyword>
<feature type="transmembrane region" description="Helical" evidence="6">
    <location>
        <begin position="316"/>
        <end position="336"/>
    </location>
</feature>
<comment type="subcellular location">
    <subcellularLocation>
        <location evidence="1">Membrane</location>
    </subcellularLocation>
</comment>
<keyword evidence="6" id="KW-0472">Membrane</keyword>
<dbReference type="InterPro" id="IPR004089">
    <property type="entry name" value="MCPsignal_dom"/>
</dbReference>
<evidence type="ECO:0000313" key="12">
    <source>
        <dbReference type="Proteomes" id="UP000437862"/>
    </source>
</evidence>